<dbReference type="Gene3D" id="2.170.130.10">
    <property type="entry name" value="TonB-dependent receptor, plug domain"/>
    <property type="match status" value="1"/>
</dbReference>
<dbReference type="InterPro" id="IPR001599">
    <property type="entry name" value="Macroglobln_a2"/>
</dbReference>
<feature type="domain" description="Alpha-2-macroglobulin" evidence="2">
    <location>
        <begin position="1305"/>
        <end position="1394"/>
    </location>
</feature>
<dbReference type="SUPFAM" id="SSF49464">
    <property type="entry name" value="Carboxypeptidase regulatory domain-like"/>
    <property type="match status" value="1"/>
</dbReference>
<evidence type="ECO:0000313" key="4">
    <source>
        <dbReference type="Proteomes" id="UP000184420"/>
    </source>
</evidence>
<dbReference type="Gene3D" id="2.60.40.1120">
    <property type="entry name" value="Carboxypeptidase-like, regulatory domain"/>
    <property type="match status" value="1"/>
</dbReference>
<reference evidence="3 4" key="1">
    <citation type="submission" date="2016-11" db="EMBL/GenBank/DDBJ databases">
        <authorList>
            <person name="Jaros S."/>
            <person name="Januszkiewicz K."/>
            <person name="Wedrychowicz H."/>
        </authorList>
    </citation>
    <scope>NUCLEOTIDE SEQUENCE [LARGE SCALE GENOMIC DNA]</scope>
    <source>
        <strain evidence="3 4">DSM 27406</strain>
    </source>
</reference>
<dbReference type="Proteomes" id="UP000184420">
    <property type="component" value="Unassembled WGS sequence"/>
</dbReference>
<evidence type="ECO:0000259" key="2">
    <source>
        <dbReference type="SMART" id="SM01360"/>
    </source>
</evidence>
<sequence>MKRILTTVLVLLTATVTYAQQLSNAHTTGQTIALFKITDAEAARLYKASLEDAKIGSGFWSNRITDTRPLAPTDALLHTYVRSWPANAPTPADIPPGQYLLVQGEENAVRYQYYPVKNVRLHTLQNLDGRYISLTDKNRLPLHTPEVLFRGRRLAFHSTYEAYQLPKASRNGIVRVKHEGVTNFFYIGEQNYFGSPSGWIAKKWSQLRKIFSKPYTNKEFKGYLVTSKPKYKPGDTVRLKAFITNAKGIPVNIPLQLKLGQERNDEEEDTILQVLRPYRPGAYEHTFVLTEDLDLDLDETYKISLGTRFKTSRKKEYIHKTFEYEAYELSQLTFKARSDKNSYSPGMPVKFFLKATDENNLPLLDGRVTVTVNINASSNFQNGITFIPKKLWQQEITLEQTGETVVLMPDSIFPQADLQCSVTCQLNSSSNDTQTESFTFSRLKTLRDVRFERIADSIAITYSESGRLGPATGRIIFYNGAKDSIGQVLVTFPATIPASPYIARYTAVTGDYRKDYNVSANMSEISFTGYRQNDSIFATLENPYKIPVWYQIFADKRLITSGKGTNVNWAYKSTGNATYSLYTSFIYGDASSGSGQYVRYLPASLDVKIHAPETIQPGQTARITVAVKNNQQQPVADADVTAYAHTSKFNTYDPEVPYLDRIRTQSPRLLPGYGVAANEDYNEKGPLNWSRWKTILGLDTMPFFRFFHPEGLLYNFEPAVHGITQVAPFVIKNNHPQISQLVWINDNLVYVNGTEPQYNYSFRVTPGRQSIRIVTAEHEIVLDSVYAPAGMKTFISIPVDKSLAGIRITPRKKPLFTDAEKTLLNNMLLVLKAHDTWTKQYINNDNLIFPITKSYYQDVIVGPVSKGSAYYFASPLMTQQFDPEPGYRYTISKGLVKQEKLDIAQSYFSRRLPAYSNYSFRLHDYVLTATDMDSLYNSNLENMSLNLRTYASNKNTIRLLFPDSIRTNIRQIFVYNYDAPNWLEMVEGDAGGTIIQPAGYYKLLVMMKNNGFITLDSVLSKADHETIYKWGQVNIQPDNDTIHSLRQRLNLAFITGNYTAEFEHKPEKLSPSYPDPKPVTSKGANLNRLVKGTVRDNHGTPIPNATVIIHGTGMGTYTNERGAYALYVSDSGTLAFRSVGYRMAVRTIQTDDIYDVILFPQGDDLSEVVVVGYGTTHRKALTGSVSRLLQGQVAGVTVGAAKRKFFSGLGQQLRVRGIGSMDSEKAPMLVVDGVPFNGSLSDINEELVKNMEVLAGEGAVALYGSRAADGVVIINTTVKGGLKSPAPPEAETPKISLRHHFRDEAYWQPRLRTNEHGEAAFEVTFPDDITSWKSYALIAGDKKQSGFATAVTRAYNQVSANLALPQFTLAGDTLDVLTKIMNYNGDSIQLNRMLNVAGTVLKNGPAPLRHSLIETSTVAVPAGDSLRNTFTISNNNVSDGEYRAVPIYQPGTMEAFGKFLQLPGDTSFILPATKDTGTVHLYAATSAMPVLLQEASYLYSYRYDCNEQLASKLIAALLQKRWAAALDTNIHINEHISNMISKLEKARNMDGLWGWWADGVTSGWISAHVLKALNMAAEAGFRTRSANKDLTRLLMPHIYDYAIDTRLDFLGYLRDTDSTFNLRAYVDTINTNYLTPIQQLRLLEIKQRAGITVSTANLLRTVKKTLFGNAWWGPDSLDIYNSRIQYTLLAYRILRNEGGHDALLHSTRAWLLDQRGPYCWRNTYESATIMGTIGDDILREQEQKAPALQVNNTNITKFPYEAQLPAGQALQISKTGNRMLYLNTWQRRFNANPERVDSAFKVRTHFKAEDKEVTSLTAGKKVTLEAVVEVKEDAGFIMIEVPIPAGCSYNGKPQPYSNSEVHREYYYEKVSIFCQYLHKGSYIFSIPLMPRYTGSFQLNPAKAEMMYFPVFYGREGMKRIPIK</sequence>
<dbReference type="InterPro" id="IPR037066">
    <property type="entry name" value="Plug_dom_sf"/>
</dbReference>
<dbReference type="EMBL" id="FRBL01000012">
    <property type="protein sequence ID" value="SHM84418.1"/>
    <property type="molecule type" value="Genomic_DNA"/>
</dbReference>
<dbReference type="InterPro" id="IPR008930">
    <property type="entry name" value="Terpenoid_cyclase/PrenylTrfase"/>
</dbReference>
<keyword evidence="1" id="KW-0732">Signal</keyword>
<dbReference type="InterPro" id="IPR051802">
    <property type="entry name" value="YfhM-like"/>
</dbReference>
<dbReference type="SUPFAM" id="SSF56935">
    <property type="entry name" value="Porins"/>
    <property type="match status" value="1"/>
</dbReference>
<dbReference type="RefSeq" id="WP_083550827.1">
    <property type="nucleotide sequence ID" value="NZ_FRBL01000012.1"/>
</dbReference>
<dbReference type="PANTHER" id="PTHR40094">
    <property type="entry name" value="ALPHA-2-MACROGLOBULIN HOMOLOG"/>
    <property type="match status" value="1"/>
</dbReference>
<dbReference type="SMART" id="SM01360">
    <property type="entry name" value="A2M"/>
    <property type="match status" value="1"/>
</dbReference>
<dbReference type="SUPFAM" id="SSF48239">
    <property type="entry name" value="Terpenoid cyclases/Protein prenyltransferases"/>
    <property type="match status" value="1"/>
</dbReference>
<dbReference type="Pfam" id="PF17973">
    <property type="entry name" value="bMG10"/>
    <property type="match status" value="1"/>
</dbReference>
<evidence type="ECO:0000256" key="1">
    <source>
        <dbReference type="SAM" id="SignalP"/>
    </source>
</evidence>
<dbReference type="Pfam" id="PF13715">
    <property type="entry name" value="CarbopepD_reg_2"/>
    <property type="match status" value="1"/>
</dbReference>
<protein>
    <submittedName>
        <fullName evidence="3">Alpha-2-macroglobulin family protein</fullName>
    </submittedName>
</protein>
<dbReference type="InterPro" id="IPR041246">
    <property type="entry name" value="Bact_MG10"/>
</dbReference>
<evidence type="ECO:0000313" key="3">
    <source>
        <dbReference type="EMBL" id="SHM84418.1"/>
    </source>
</evidence>
<dbReference type="STRING" id="1419482.SAMN05444266_11214"/>
<dbReference type="PANTHER" id="PTHR40094:SF1">
    <property type="entry name" value="UBIQUITIN DOMAIN-CONTAINING PROTEIN"/>
    <property type="match status" value="1"/>
</dbReference>
<dbReference type="InterPro" id="IPR008969">
    <property type="entry name" value="CarboxyPept-like_regulatory"/>
</dbReference>
<dbReference type="OrthoDB" id="9767116at2"/>
<feature type="signal peptide" evidence="1">
    <location>
        <begin position="1"/>
        <end position="19"/>
    </location>
</feature>
<name>A0A1M7M178_9BACT</name>
<keyword evidence="4" id="KW-1185">Reference proteome</keyword>
<dbReference type="Gene3D" id="1.50.10.20">
    <property type="match status" value="1"/>
</dbReference>
<gene>
    <name evidence="3" type="ORF">SAMN05444266_11214</name>
</gene>
<organism evidence="3 4">
    <name type="scientific">Chitinophaga jiangningensis</name>
    <dbReference type="NCBI Taxonomy" id="1419482"/>
    <lineage>
        <taxon>Bacteria</taxon>
        <taxon>Pseudomonadati</taxon>
        <taxon>Bacteroidota</taxon>
        <taxon>Chitinophagia</taxon>
        <taxon>Chitinophagales</taxon>
        <taxon>Chitinophagaceae</taxon>
        <taxon>Chitinophaga</taxon>
    </lineage>
</organism>
<feature type="chain" id="PRO_5012907033" evidence="1">
    <location>
        <begin position="20"/>
        <end position="1923"/>
    </location>
</feature>
<dbReference type="Pfam" id="PF00207">
    <property type="entry name" value="A2M"/>
    <property type="match status" value="1"/>
</dbReference>
<proteinExistence type="predicted"/>
<accession>A0A1M7M178</accession>
<dbReference type="GO" id="GO:0004866">
    <property type="term" value="F:endopeptidase inhibitor activity"/>
    <property type="evidence" value="ECO:0007669"/>
    <property type="project" value="InterPro"/>
</dbReference>